<dbReference type="VEuPathDB" id="CryptoDB:Chro.30057"/>
<gene>
    <name evidence="1" type="ORF">CHUDEA3_400</name>
    <name evidence="2" type="ORF">GY17_00003836</name>
</gene>
<sequence length="911" mass="106511">MQKINTPNYDKIISDELEHQNLTFLDLKELNDKFLEKPVFELENEEINLKIREILKNKNIAKPIILLIVVNRLIKIGNKTIFLKPGKCIEENVFIPELELLAFLLKEGNIIRDCCEYANFSNLQNISNSFTIEVLNSIIKIPTLAINSILTLKPSLKNNMNFRILDKYIPLELHDSNYYENIWICTLYILNDIRLIDKATYNVLQVIFSRLFLRGYKEILCRIMVGWSNNIDKSLFEDCKLLNNGELCLNRVFDNILKINKTDDNLIKSFIKQLFKEIESVRVQTNQGILLLKLKDRNFEEELRVEDIRNDDFFLFLKSIVDFCVIEEDLKNKGFLKNELFQIKKQNFSIKTYLLFLDICVLNVIKNDEFSKYFLPEQSFDYLEMIRSEKLVALEESNKLKIYLNFLKELTQCLTKQWNSYQDSKAYSLTLSTVIIRSVSILIYLNLSNLSNLKKVLLEFYMDITEGIQFRLKNIDPIIRSSAMYLGEFYFNLLYELFPSTNEADSGYLMSENPKFDELKLFNPEIKNHLSCIYNSTKFFAINTFSYESEIQIRNATESIKDMSLSKEKKEFNEDQEKKIIDEDDEFWNKAPSIKANSKNEGIIQSKASKSLLYTTGIEQKKQEPKRKLVNKSFDLINLYTDEKKSKEIQDRSEKLLNVLKELAENIEKDDSNYDHLILPLIDKLISLKEKDQKILVLIIFSKLIQYKTDKVSVEMINYSCNMNNGIPMDFRILVLNSLASACQNMANTQSNTQSTIRPNKKTIINLFDKYSLIWSSHIVKYIMELITHSENQECFEKIPNIFFISSLELFNQIIVNTSSNNANIGQIAHSGLEFITSIDLTNNHLFKDIAIRKSIYMLAFNIILKIKYSSYFLALNQILRQVVTWISKAEISETDPNSIRIIQETKSFIS</sequence>
<dbReference type="VEuPathDB" id="CryptoDB:GY17_00003836"/>
<dbReference type="Proteomes" id="UP001429100">
    <property type="component" value="Unassembled WGS sequence"/>
</dbReference>
<dbReference type="VEuPathDB" id="CryptoDB:ChTU502y2012_384g0170"/>
<evidence type="ECO:0000313" key="1">
    <source>
        <dbReference type="EMBL" id="CUV04861.1"/>
    </source>
</evidence>
<proteinExistence type="predicted"/>
<reference evidence="2 3" key="3">
    <citation type="submission" date="2017-10" db="EMBL/GenBank/DDBJ databases">
        <title>Consistent, comparative and evidence-based genome annotation and re-annotation for the closely-related species, Cryptosporidium parvum, C. hominis and C. tyzzeri.</title>
        <authorList>
            <person name="Baptista R.P."/>
            <person name="Li Y."/>
            <person name="Sateriale A."/>
            <person name="Striepen B."/>
            <person name="Kissinger J.C."/>
        </authorList>
    </citation>
    <scope>NUCLEOTIDE SEQUENCE [LARGE SCALE GENOMIC DNA]</scope>
    <source>
        <strain evidence="2">30976</strain>
    </source>
</reference>
<dbReference type="OrthoDB" id="341050at2759"/>
<reference evidence="1" key="2">
    <citation type="submission" date="2015-08" db="EMBL/GenBank/DDBJ databases">
        <authorList>
            <person name="Babu N.S."/>
            <person name="Beckwith C.J."/>
            <person name="Beseler K.G."/>
            <person name="Brison A."/>
            <person name="Carone J.V."/>
            <person name="Caskin T.P."/>
            <person name="Diamond M."/>
            <person name="Durham M.E."/>
            <person name="Foxe J.M."/>
            <person name="Go M."/>
            <person name="Henderson B.A."/>
            <person name="Jones I.B."/>
            <person name="McGettigan J.A."/>
            <person name="Micheletti S.J."/>
            <person name="Nasrallah M.E."/>
            <person name="Ortiz D."/>
            <person name="Piller C.R."/>
            <person name="Privatt S.R."/>
            <person name="Schneider S.L."/>
            <person name="Sharp S."/>
            <person name="Smith T.C."/>
            <person name="Stanton J.D."/>
            <person name="Ullery H.E."/>
            <person name="Wilson R.J."/>
            <person name="Serrano M.G."/>
            <person name="Buck G."/>
            <person name="Lee V."/>
            <person name="Wang Y."/>
            <person name="Carvalho R."/>
            <person name="Voegtly L."/>
            <person name="Shi R."/>
            <person name="Duckworth R."/>
            <person name="Johnson A."/>
            <person name="Loviza R."/>
            <person name="Walstead R."/>
            <person name="Shah Z."/>
            <person name="Kiflezghi M."/>
            <person name="Wade K."/>
            <person name="Ball S.L."/>
            <person name="Bradley K.W."/>
            <person name="Asai D.J."/>
            <person name="Bowman C.A."/>
            <person name="Russell D.A."/>
            <person name="Pope W.H."/>
            <person name="Jacobs-Sera D."/>
            <person name="Hendrix R.W."/>
            <person name="Hatfull G.F."/>
        </authorList>
    </citation>
    <scope>NUCLEOTIDE SEQUENCE [LARGE SCALE GENOMIC DNA]</scope>
</reference>
<evidence type="ECO:0000313" key="3">
    <source>
        <dbReference type="Proteomes" id="UP001429100"/>
    </source>
</evidence>
<reference evidence="2 3" key="1">
    <citation type="submission" date="2014-11" db="EMBL/GenBank/DDBJ databases">
        <title>Comparative genomic analysis of Cryptosporidium hominis reveals occurrence of genetic recombination in virulent subtypes.</title>
        <authorList>
            <person name="Guo Y."/>
            <person name="Tang K."/>
            <person name="Frace M."/>
            <person name="Li N."/>
            <person name="Roellig D.M."/>
            <person name="Sammons S."/>
            <person name="Knipe K."/>
            <person name="Rowe L."/>
            <person name="Feng Y."/>
            <person name="Xiao L."/>
        </authorList>
    </citation>
    <scope>NUCLEOTIDE SEQUENCE [LARGE SCALE GENOMIC DNA]</scope>
    <source>
        <strain evidence="2">30976</strain>
    </source>
</reference>
<accession>A0A0S4TCD1</accession>
<dbReference type="Proteomes" id="UP000199752">
    <property type="component" value="Chromosome 3"/>
</dbReference>
<name>A0A0S4TCD1_CRYHO</name>
<evidence type="ECO:0000313" key="2">
    <source>
        <dbReference type="EMBL" id="PPS92989.1"/>
    </source>
</evidence>
<keyword evidence="3" id="KW-1185">Reference proteome</keyword>
<dbReference type="AlphaFoldDB" id="A0A0S4TCD1"/>
<dbReference type="EMBL" id="LN877949">
    <property type="protein sequence ID" value="CUV04861.1"/>
    <property type="molecule type" value="Genomic_DNA"/>
</dbReference>
<protein>
    <submittedName>
        <fullName evidence="1">Uncharacterized protein</fullName>
    </submittedName>
</protein>
<dbReference type="VEuPathDB" id="CryptoDB:CHUDEA3_400"/>
<dbReference type="EMBL" id="JTAI01000025">
    <property type="protein sequence ID" value="PPS92989.1"/>
    <property type="molecule type" value="Genomic_DNA"/>
</dbReference>
<organism evidence="1">
    <name type="scientific">Cryptosporidium hominis</name>
    <dbReference type="NCBI Taxonomy" id="237895"/>
    <lineage>
        <taxon>Eukaryota</taxon>
        <taxon>Sar</taxon>
        <taxon>Alveolata</taxon>
        <taxon>Apicomplexa</taxon>
        <taxon>Conoidasida</taxon>
        <taxon>Coccidia</taxon>
        <taxon>Eucoccidiorida</taxon>
        <taxon>Eimeriorina</taxon>
        <taxon>Cryptosporidiidae</taxon>
        <taxon>Cryptosporidium</taxon>
    </lineage>
</organism>